<dbReference type="GO" id="GO:0047938">
    <property type="term" value="F:glucose-6-phosphate 1-epimerase activity"/>
    <property type="evidence" value="ECO:0007669"/>
    <property type="project" value="UniProtKB-UniRule"/>
</dbReference>
<dbReference type="OrthoDB" id="1659429at2759"/>
<feature type="binding site" evidence="7">
    <location>
        <position position="86"/>
    </location>
    <ligand>
        <name>substrate</name>
    </ligand>
</feature>
<dbReference type="AlphaFoldDB" id="A0A9P0QMT1"/>
<reference evidence="8" key="1">
    <citation type="submission" date="2022-03" db="EMBL/GenBank/DDBJ databases">
        <authorList>
            <person name="Legras J.-L."/>
            <person name="Devillers H."/>
            <person name="Grondin C."/>
        </authorList>
    </citation>
    <scope>NUCLEOTIDE SEQUENCE</scope>
    <source>
        <strain evidence="8">CLIB 1423</strain>
    </source>
</reference>
<dbReference type="Proteomes" id="UP000837801">
    <property type="component" value="Unassembled WGS sequence"/>
</dbReference>
<dbReference type="InterPro" id="IPR025532">
    <property type="entry name" value="G6P_1-epimerase"/>
</dbReference>
<evidence type="ECO:0000256" key="6">
    <source>
        <dbReference type="PIRSR" id="PIRSR016020-1"/>
    </source>
</evidence>
<dbReference type="GO" id="GO:0030246">
    <property type="term" value="F:carbohydrate binding"/>
    <property type="evidence" value="ECO:0007669"/>
    <property type="project" value="UniProtKB-UniRule"/>
</dbReference>
<dbReference type="EMBL" id="CAKXYY010000003">
    <property type="protein sequence ID" value="CAH2351284.1"/>
    <property type="molecule type" value="Genomic_DNA"/>
</dbReference>
<organism evidence="8 9">
    <name type="scientific">[Candida] railenensis</name>
    <dbReference type="NCBI Taxonomy" id="45579"/>
    <lineage>
        <taxon>Eukaryota</taxon>
        <taxon>Fungi</taxon>
        <taxon>Dikarya</taxon>
        <taxon>Ascomycota</taxon>
        <taxon>Saccharomycotina</taxon>
        <taxon>Pichiomycetes</taxon>
        <taxon>Debaryomycetaceae</taxon>
        <taxon>Kurtzmaniella</taxon>
    </lineage>
</organism>
<evidence type="ECO:0000256" key="7">
    <source>
        <dbReference type="PIRSR" id="PIRSR016020-2"/>
    </source>
</evidence>
<accession>A0A9P0QMT1</accession>
<comment type="caution">
    <text evidence="8">The sequence shown here is derived from an EMBL/GenBank/DDBJ whole genome shotgun (WGS) entry which is preliminary data.</text>
</comment>
<comment type="similarity">
    <text evidence="2 5">Belongs to the glucose-6-phosphate 1-epimerase family.</text>
</comment>
<dbReference type="GO" id="GO:0005737">
    <property type="term" value="C:cytoplasm"/>
    <property type="evidence" value="ECO:0007669"/>
    <property type="project" value="TreeGrafter"/>
</dbReference>
<dbReference type="CDD" id="cd09020">
    <property type="entry name" value="D-hex-6-P-epi_like"/>
    <property type="match status" value="1"/>
</dbReference>
<feature type="active site" evidence="6">
    <location>
        <position position="266"/>
    </location>
</feature>
<feature type="binding site" evidence="7">
    <location>
        <position position="56"/>
    </location>
    <ligand>
        <name>substrate</name>
    </ligand>
</feature>
<feature type="active site" evidence="6">
    <location>
        <position position="161"/>
    </location>
</feature>
<evidence type="ECO:0000256" key="5">
    <source>
        <dbReference type="PIRNR" id="PIRNR016020"/>
    </source>
</evidence>
<dbReference type="GO" id="GO:0005975">
    <property type="term" value="P:carbohydrate metabolic process"/>
    <property type="evidence" value="ECO:0007669"/>
    <property type="project" value="InterPro"/>
</dbReference>
<keyword evidence="9" id="KW-1185">Reference proteome</keyword>
<keyword evidence="4 5" id="KW-0413">Isomerase</keyword>
<dbReference type="PANTHER" id="PTHR11122:SF13">
    <property type="entry name" value="GLUCOSE-6-PHOSPHATE 1-EPIMERASE"/>
    <property type="match status" value="1"/>
</dbReference>
<gene>
    <name evidence="8" type="ORF">CLIB1423_03S02806</name>
</gene>
<dbReference type="InterPro" id="IPR011013">
    <property type="entry name" value="Gal_mutarotase_sf_dom"/>
</dbReference>
<evidence type="ECO:0000256" key="3">
    <source>
        <dbReference type="ARBA" id="ARBA00012083"/>
    </source>
</evidence>
<dbReference type="InterPro" id="IPR008183">
    <property type="entry name" value="Aldose_1/G6P_1-epimerase"/>
</dbReference>
<dbReference type="InterPro" id="IPR014718">
    <property type="entry name" value="GH-type_carb-bd"/>
</dbReference>
<evidence type="ECO:0000256" key="1">
    <source>
        <dbReference type="ARBA" id="ARBA00001096"/>
    </source>
</evidence>
<dbReference type="Gene3D" id="2.70.98.10">
    <property type="match status" value="1"/>
</dbReference>
<dbReference type="Pfam" id="PF01263">
    <property type="entry name" value="Aldose_epim"/>
    <property type="match status" value="1"/>
</dbReference>
<dbReference type="PIRSF" id="PIRSF016020">
    <property type="entry name" value="PHexose_mutarotase"/>
    <property type="match status" value="1"/>
</dbReference>
<evidence type="ECO:0000256" key="2">
    <source>
        <dbReference type="ARBA" id="ARBA00005866"/>
    </source>
</evidence>
<dbReference type="PANTHER" id="PTHR11122">
    <property type="entry name" value="APOSPORY-ASSOCIATED PROTEIN C-RELATED"/>
    <property type="match status" value="1"/>
</dbReference>
<evidence type="ECO:0000313" key="8">
    <source>
        <dbReference type="EMBL" id="CAH2351284.1"/>
    </source>
</evidence>
<dbReference type="EC" id="5.1.3.15" evidence="3 5"/>
<sequence>MSVEETETEVLLTHKNGSTVRILKFGANVLSWQLADKTEKLWLSTAAKLDGSKAVRGGIPLVFPVFGKSKDPDHPTFPLPQHGFARNSHWEFLGQTTESPLAVQFGLGPENVDPESLKLWDKGQNDFTLILTVALDEESLKTTIDVENTGKHDFEFNWLFHTYNRVPDITDVLVTNFTDAKCYDQLLAEEYSEKAPIISFHEEFDRIYKDVEQHKIAQIVDKGKVLTEVHRENLPDCVVWNPWIKKSEGMGDFEPKSGYHNMLCIEPGHVGDFYKLASGKKWTASQELVSGGEIKVQTNIFS</sequence>
<evidence type="ECO:0000256" key="4">
    <source>
        <dbReference type="ARBA" id="ARBA00023235"/>
    </source>
</evidence>
<evidence type="ECO:0000313" key="9">
    <source>
        <dbReference type="Proteomes" id="UP000837801"/>
    </source>
</evidence>
<dbReference type="SUPFAM" id="SSF74650">
    <property type="entry name" value="Galactose mutarotase-like"/>
    <property type="match status" value="1"/>
</dbReference>
<feature type="binding site" evidence="7">
    <location>
        <position position="81"/>
    </location>
    <ligand>
        <name>substrate</name>
    </ligand>
</feature>
<comment type="function">
    <text evidence="5">Catalyzes the interconversion between the alpha and beta anomers from at least three hexose 6-phosphate sugars (Glc6P, Gal6P, and Man6P).</text>
</comment>
<name>A0A9P0QMT1_9ASCO</name>
<comment type="catalytic activity">
    <reaction evidence="1">
        <text>alpha-D-glucose 6-phosphate = beta-D-glucose 6-phosphate</text>
        <dbReference type="Rhea" id="RHEA:16249"/>
        <dbReference type="ChEBI" id="CHEBI:58225"/>
        <dbReference type="ChEBI" id="CHEBI:58247"/>
        <dbReference type="EC" id="5.1.3.15"/>
    </reaction>
</comment>
<proteinExistence type="inferred from homology"/>
<protein>
    <recommendedName>
        <fullName evidence="3 5">Glucose-6-phosphate 1-epimerase</fullName>
        <ecNumber evidence="3 5">5.1.3.15</ecNumber>
    </recommendedName>
</protein>